<keyword evidence="2" id="KW-1185">Reference proteome</keyword>
<dbReference type="InterPro" id="IPR011045">
    <property type="entry name" value="N2O_reductase_N"/>
</dbReference>
<dbReference type="PANTHER" id="PTHR47197:SF3">
    <property type="entry name" value="DIHYDRO-HEME D1 DEHYDROGENASE"/>
    <property type="match status" value="1"/>
</dbReference>
<name>D5BZV8_NITHN</name>
<dbReference type="eggNOG" id="COG3794">
    <property type="taxonomic scope" value="Bacteria"/>
</dbReference>
<dbReference type="SUPFAM" id="SSF49503">
    <property type="entry name" value="Cupredoxins"/>
    <property type="match status" value="1"/>
</dbReference>
<reference evidence="2" key="1">
    <citation type="submission" date="2010-04" db="EMBL/GenBank/DDBJ databases">
        <title>Complete genome sequence of Nitrosococcus halophilus Nc4, a salt-adapted, aerobic obligate ammonia-oxidizing sulfur purple bacterium.</title>
        <authorList>
            <consortium name="US DOE Joint Genome Institute"/>
            <person name="Campbell M.A."/>
            <person name="Malfatti S.A."/>
            <person name="Chain P.S.G."/>
            <person name="Heidelberg J.F."/>
            <person name="Ward B.B."/>
            <person name="Klotz M.G."/>
        </authorList>
    </citation>
    <scope>NUCLEOTIDE SEQUENCE [LARGE SCALE GENOMIC DNA]</scope>
    <source>
        <strain evidence="2">Nc4</strain>
    </source>
</reference>
<dbReference type="SUPFAM" id="SSF50974">
    <property type="entry name" value="Nitrous oxide reductase, N-terminal domain"/>
    <property type="match status" value="2"/>
</dbReference>
<dbReference type="EMBL" id="CP001798">
    <property type="protein sequence ID" value="ADE16205.1"/>
    <property type="molecule type" value="Genomic_DNA"/>
</dbReference>
<dbReference type="Gene3D" id="2.130.10.10">
    <property type="entry name" value="YVTN repeat-like/Quinoprotein amine dehydrogenase"/>
    <property type="match status" value="2"/>
</dbReference>
<dbReference type="eggNOG" id="COG3391">
    <property type="taxonomic scope" value="Bacteria"/>
</dbReference>
<evidence type="ECO:0000313" key="2">
    <source>
        <dbReference type="Proteomes" id="UP000001844"/>
    </source>
</evidence>
<dbReference type="Gene3D" id="2.60.40.420">
    <property type="entry name" value="Cupredoxins - blue copper proteins"/>
    <property type="match status" value="1"/>
</dbReference>
<dbReference type="STRING" id="472759.Nhal_3153"/>
<dbReference type="Proteomes" id="UP000001844">
    <property type="component" value="Chromosome"/>
</dbReference>
<accession>D5BZV8</accession>
<dbReference type="AlphaFoldDB" id="D5BZV8"/>
<dbReference type="HOGENOM" id="CLU_013721_0_0_6"/>
<proteinExistence type="predicted"/>
<dbReference type="RefSeq" id="WP_013034055.1">
    <property type="nucleotide sequence ID" value="NC_013960.1"/>
</dbReference>
<dbReference type="InterPro" id="IPR051200">
    <property type="entry name" value="Host-pathogen_enzymatic-act"/>
</dbReference>
<sequence>MRMIEYVLILVFVFPGLALGDKGSNRTVFELNDGPGRWFRNAAGPVAGAGSLGVGTPGVEVRFKGESNTVHTMTSLLYPAGAANMPFDTDPQKGSAEVELTTPGLYVFFCQIHPYMLGAVVVDDPTTEGLDLGENITLINGITVPTSSDLATRLLRGFFILTEPANWQNFASTEPWHVSYPNVNVRIAGGAVVNLPQVLNARYGNDTELPALLTPSREGVGEVWVDTQFETTADKEKPGTATAVDATTWEVTRKVSLPHIEMNNPHNMWTDRDQNLIYVTEWFDSKLTLFERETGQLIDRITVGEAPAHVMTRVDTDQLHVSLNGSDDQESVVELAPLANGVEREIDIGRPGPHAHWMGHDGMTMVTPNVFTGDSTIYDFWRDEVLEIVPTGTLEAHPIATGMMPDSSKYYVANFLDSTFTLIETQTGEVLKTINLLQNYNPLTGEITGPVGGLPIQTPVSPDGIAMVTANILTDTITIVDTRKDELVASLPCDAGCHGVQFGAKKGGGYYAYISSQAANTLQVVDIDPNGDEDPSDAKVVGRILLTATPETAMDDTITANPGMGGQGLLPIPVVYNGWVQNLPQPWKEQLTPKQRDPLH</sequence>
<dbReference type="KEGG" id="nhl:Nhal_3153"/>
<gene>
    <name evidence="1" type="ordered locus">Nhal_3153</name>
</gene>
<dbReference type="InterPro" id="IPR015943">
    <property type="entry name" value="WD40/YVTN_repeat-like_dom_sf"/>
</dbReference>
<dbReference type="PANTHER" id="PTHR47197">
    <property type="entry name" value="PROTEIN NIRF"/>
    <property type="match status" value="1"/>
</dbReference>
<evidence type="ECO:0000313" key="1">
    <source>
        <dbReference type="EMBL" id="ADE16205.1"/>
    </source>
</evidence>
<organism evidence="1 2">
    <name type="scientific">Nitrosococcus halophilus (strain Nc4)</name>
    <dbReference type="NCBI Taxonomy" id="472759"/>
    <lineage>
        <taxon>Bacteria</taxon>
        <taxon>Pseudomonadati</taxon>
        <taxon>Pseudomonadota</taxon>
        <taxon>Gammaproteobacteria</taxon>
        <taxon>Chromatiales</taxon>
        <taxon>Chromatiaceae</taxon>
        <taxon>Nitrosococcus</taxon>
    </lineage>
</organism>
<dbReference type="InterPro" id="IPR008972">
    <property type="entry name" value="Cupredoxin"/>
</dbReference>
<protein>
    <submittedName>
        <fullName evidence="1">Multicopper oxidase type 1</fullName>
    </submittedName>
</protein>
<dbReference type="OrthoDB" id="9757546at2"/>